<proteinExistence type="predicted"/>
<evidence type="ECO:0000313" key="2">
    <source>
        <dbReference type="Proteomes" id="UP001184230"/>
    </source>
</evidence>
<gene>
    <name evidence="1" type="ORF">J2739_005514</name>
</gene>
<name>A0ABU1NMN3_9BURK</name>
<sequence length="48" mass="5415">MLQGAVAVLDRFDEEDVLPRNRQRTAALSAALAPMEVDTWIEKFRRAG</sequence>
<dbReference type="EMBL" id="JAVDRF010000022">
    <property type="protein sequence ID" value="MDR6539712.1"/>
    <property type="molecule type" value="Genomic_DNA"/>
</dbReference>
<evidence type="ECO:0000313" key="1">
    <source>
        <dbReference type="EMBL" id="MDR6539712.1"/>
    </source>
</evidence>
<comment type="caution">
    <text evidence="1">The sequence shown here is derived from an EMBL/GenBank/DDBJ whole genome shotgun (WGS) entry which is preliminary data.</text>
</comment>
<accession>A0ABU1NMN3</accession>
<reference evidence="1 2" key="1">
    <citation type="submission" date="2023-07" db="EMBL/GenBank/DDBJ databases">
        <title>Sorghum-associated microbial communities from plants grown in Nebraska, USA.</title>
        <authorList>
            <person name="Schachtman D."/>
        </authorList>
    </citation>
    <scope>NUCLEOTIDE SEQUENCE [LARGE SCALE GENOMIC DNA]</scope>
    <source>
        <strain evidence="1 2">DS1781</strain>
    </source>
</reference>
<dbReference type="Proteomes" id="UP001184230">
    <property type="component" value="Unassembled WGS sequence"/>
</dbReference>
<protein>
    <submittedName>
        <fullName evidence="1">Uncharacterized protein</fullName>
    </submittedName>
</protein>
<keyword evidence="2" id="KW-1185">Reference proteome</keyword>
<organism evidence="1 2">
    <name type="scientific">Variovorax soli</name>
    <dbReference type="NCBI Taxonomy" id="376815"/>
    <lineage>
        <taxon>Bacteria</taxon>
        <taxon>Pseudomonadati</taxon>
        <taxon>Pseudomonadota</taxon>
        <taxon>Betaproteobacteria</taxon>
        <taxon>Burkholderiales</taxon>
        <taxon>Comamonadaceae</taxon>
        <taxon>Variovorax</taxon>
    </lineage>
</organism>
<dbReference type="RefSeq" id="WP_309907631.1">
    <property type="nucleotide sequence ID" value="NZ_JAVDRF010000022.1"/>
</dbReference>